<comment type="caution">
    <text evidence="1">The sequence shown here is derived from an EMBL/GenBank/DDBJ whole genome shotgun (WGS) entry which is preliminary data.</text>
</comment>
<dbReference type="Proteomes" id="UP001321453">
    <property type="component" value="Unassembled WGS sequence"/>
</dbReference>
<organism evidence="1 2">
    <name type="scientific">Cellulomonas edaphi</name>
    <dbReference type="NCBI Taxonomy" id="3053468"/>
    <lineage>
        <taxon>Bacteria</taxon>
        <taxon>Bacillati</taxon>
        <taxon>Actinomycetota</taxon>
        <taxon>Actinomycetes</taxon>
        <taxon>Micrococcales</taxon>
        <taxon>Cellulomonadaceae</taxon>
        <taxon>Cellulomonas</taxon>
    </lineage>
</organism>
<sequence>MRLTLSLELATDAHGAARLLADPDFVRETVRAAGATDEQVDVTGEPPQGPFTVTSRRALPADQIPAHVRGFVGNRIDVRQVDAWEAPTPDGSRAGTVVVEIAGAPVRLTGDATIAPAGPAASTVTYDGELKAAIPLFGSAVEQAAAGAIRSALEVIADVARRRLAAAPADEA</sequence>
<name>A0ABT7S841_9CELL</name>
<proteinExistence type="predicted"/>
<accession>A0ABT7S841</accession>
<keyword evidence="2" id="KW-1185">Reference proteome</keyword>
<evidence type="ECO:0000313" key="1">
    <source>
        <dbReference type="EMBL" id="MDM7831788.1"/>
    </source>
</evidence>
<dbReference type="InterPro" id="IPR019639">
    <property type="entry name" value="DUF2505"/>
</dbReference>
<gene>
    <name evidence="1" type="ORF">QRT05_10630</name>
</gene>
<protein>
    <submittedName>
        <fullName evidence="1">DUF2505 domain-containing protein</fullName>
    </submittedName>
</protein>
<evidence type="ECO:0000313" key="2">
    <source>
        <dbReference type="Proteomes" id="UP001321453"/>
    </source>
</evidence>
<dbReference type="Pfam" id="PF10698">
    <property type="entry name" value="DUF2505"/>
    <property type="match status" value="1"/>
</dbReference>
<dbReference type="EMBL" id="JAUCGR010000002">
    <property type="protein sequence ID" value="MDM7831788.1"/>
    <property type="molecule type" value="Genomic_DNA"/>
</dbReference>
<reference evidence="1 2" key="1">
    <citation type="submission" date="2023-06" db="EMBL/GenBank/DDBJ databases">
        <title>Cellulomonas sp. MW9 Whole genome sequence.</title>
        <authorList>
            <person name="Park S."/>
        </authorList>
    </citation>
    <scope>NUCLEOTIDE SEQUENCE [LARGE SCALE GENOMIC DNA]</scope>
    <source>
        <strain evidence="1 2">MW9</strain>
    </source>
</reference>
<dbReference type="RefSeq" id="WP_289447207.1">
    <property type="nucleotide sequence ID" value="NZ_JAUCGR010000002.1"/>
</dbReference>